<proteinExistence type="predicted"/>
<feature type="transmembrane region" description="Helical" evidence="1">
    <location>
        <begin position="17"/>
        <end position="38"/>
    </location>
</feature>
<keyword evidence="1" id="KW-0472">Membrane</keyword>
<evidence type="ECO:0000256" key="1">
    <source>
        <dbReference type="SAM" id="Phobius"/>
    </source>
</evidence>
<keyword evidence="3" id="KW-1185">Reference proteome</keyword>
<organism evidence="2 3">
    <name type="scientific">Pontiella desulfatans</name>
    <dbReference type="NCBI Taxonomy" id="2750659"/>
    <lineage>
        <taxon>Bacteria</taxon>
        <taxon>Pseudomonadati</taxon>
        <taxon>Kiritimatiellota</taxon>
        <taxon>Kiritimatiellia</taxon>
        <taxon>Kiritimatiellales</taxon>
        <taxon>Pontiellaceae</taxon>
        <taxon>Pontiella</taxon>
    </lineage>
</organism>
<keyword evidence="1" id="KW-1133">Transmembrane helix</keyword>
<reference evidence="2 3" key="1">
    <citation type="submission" date="2019-04" db="EMBL/GenBank/DDBJ databases">
        <authorList>
            <person name="Van Vliet M D."/>
        </authorList>
    </citation>
    <scope>NUCLEOTIDE SEQUENCE [LARGE SCALE GENOMIC DNA]</scope>
    <source>
        <strain evidence="2 3">F1</strain>
    </source>
</reference>
<dbReference type="AlphaFoldDB" id="A0A6C2UBT2"/>
<protein>
    <submittedName>
        <fullName evidence="2">Uncharacterized protein</fullName>
    </submittedName>
</protein>
<name>A0A6C2UBT2_PONDE</name>
<dbReference type="EMBL" id="CAAHFG010000004">
    <property type="protein sequence ID" value="VGO17550.1"/>
    <property type="molecule type" value="Genomic_DNA"/>
</dbReference>
<evidence type="ECO:0000313" key="2">
    <source>
        <dbReference type="EMBL" id="VGO17550.1"/>
    </source>
</evidence>
<dbReference type="Proteomes" id="UP000366872">
    <property type="component" value="Unassembled WGS sequence"/>
</dbReference>
<gene>
    <name evidence="2" type="ORF">PDESU_06147</name>
</gene>
<sequence length="40" mass="4329">MNPLETELRKVDKAESVAMALAAAVSILSMLFLLYTAFAV</sequence>
<accession>A0A6C2UBT2</accession>
<evidence type="ECO:0000313" key="3">
    <source>
        <dbReference type="Proteomes" id="UP000366872"/>
    </source>
</evidence>
<keyword evidence="1" id="KW-0812">Transmembrane</keyword>